<comment type="caution">
    <text evidence="1">The sequence shown here is derived from an EMBL/GenBank/DDBJ whole genome shotgun (WGS) entry which is preliminary data.</text>
</comment>
<dbReference type="AlphaFoldDB" id="A0A3S3SS84"/>
<sequence>MNKDSISKTSTDEYPQVTQADFEQAVLRRNLEPEGQNYALFLKEREHIKTQLGNEKWITVYSSSQDARETTDKYCGLVKNSDVDNVLTDDGWELSFEEGFPARRCQHGLCTNVEIEYDRFGFSDVEPLVFIRNYHGFRDNHPEISEEFRFFHNLYYERKRDEFVKFDESGEEIPVVRFKNGTVLIRLKEIRQFLSIKE</sequence>
<evidence type="ECO:0000313" key="1">
    <source>
        <dbReference type="EMBL" id="RWX48872.1"/>
    </source>
</evidence>
<organism evidence="1 2">
    <name type="scientific">Candidatus Electrothrix marina</name>
    <dbReference type="NCBI Taxonomy" id="1859130"/>
    <lineage>
        <taxon>Bacteria</taxon>
        <taxon>Pseudomonadati</taxon>
        <taxon>Thermodesulfobacteriota</taxon>
        <taxon>Desulfobulbia</taxon>
        <taxon>Desulfobulbales</taxon>
        <taxon>Desulfobulbaceae</taxon>
        <taxon>Candidatus Electrothrix</taxon>
    </lineage>
</organism>
<name>A0A3S3SS84_9BACT</name>
<reference evidence="1 2" key="1">
    <citation type="submission" date="2017-01" db="EMBL/GenBank/DDBJ databases">
        <title>The cable genome- insights into the physiology and evolution of filamentous bacteria capable of sulfide oxidation via long distance electron transfer.</title>
        <authorList>
            <person name="Schreiber L."/>
            <person name="Bjerg J.T."/>
            <person name="Boggild A."/>
            <person name="Van De Vossenberg J."/>
            <person name="Meysman F."/>
            <person name="Nielsen L.P."/>
            <person name="Schramm A."/>
            <person name="Kjeldsen K.U."/>
        </authorList>
    </citation>
    <scope>NUCLEOTIDE SEQUENCE [LARGE SCALE GENOMIC DNA]</scope>
    <source>
        <strain evidence="1">A2</strain>
    </source>
</reference>
<dbReference type="EMBL" id="MTKQ01000048">
    <property type="protein sequence ID" value="RWX48872.1"/>
    <property type="molecule type" value="Genomic_DNA"/>
</dbReference>
<dbReference type="Proteomes" id="UP000286862">
    <property type="component" value="Unassembled WGS sequence"/>
</dbReference>
<evidence type="ECO:0000313" key="2">
    <source>
        <dbReference type="Proteomes" id="UP000286862"/>
    </source>
</evidence>
<accession>A0A3S3SS84</accession>
<gene>
    <name evidence="1" type="ORF">VT99_10481</name>
</gene>
<protein>
    <submittedName>
        <fullName evidence="1">Uncharacterized protein</fullName>
    </submittedName>
</protein>
<feature type="non-terminal residue" evidence="1">
    <location>
        <position position="198"/>
    </location>
</feature>
<proteinExistence type="predicted"/>